<feature type="signal peptide" evidence="1">
    <location>
        <begin position="1"/>
        <end position="22"/>
    </location>
</feature>
<evidence type="ECO:0000256" key="1">
    <source>
        <dbReference type="SAM" id="SignalP"/>
    </source>
</evidence>
<gene>
    <name evidence="2" type="ORF">LY79DRAFT_618669</name>
</gene>
<dbReference type="AlphaFoldDB" id="A0AAD8PLM6"/>
<dbReference type="RefSeq" id="XP_060407874.1">
    <property type="nucleotide sequence ID" value="XM_060562025.1"/>
</dbReference>
<comment type="caution">
    <text evidence="2">The sequence shown here is derived from an EMBL/GenBank/DDBJ whole genome shotgun (WGS) entry which is preliminary data.</text>
</comment>
<name>A0AAD8PLM6_9PEZI</name>
<reference evidence="2" key="1">
    <citation type="submission" date="2021-06" db="EMBL/GenBank/DDBJ databases">
        <title>Comparative genomics, transcriptomics and evolutionary studies reveal genomic signatures of adaptation to plant cell wall in hemibiotrophic fungi.</title>
        <authorList>
            <consortium name="DOE Joint Genome Institute"/>
            <person name="Baroncelli R."/>
            <person name="Diaz J.F."/>
            <person name="Benocci T."/>
            <person name="Peng M."/>
            <person name="Battaglia E."/>
            <person name="Haridas S."/>
            <person name="Andreopoulos W."/>
            <person name="Labutti K."/>
            <person name="Pangilinan J."/>
            <person name="Floch G.L."/>
            <person name="Makela M.R."/>
            <person name="Henrissat B."/>
            <person name="Grigoriev I.V."/>
            <person name="Crouch J.A."/>
            <person name="De Vries R.P."/>
            <person name="Sukno S.A."/>
            <person name="Thon M.R."/>
        </authorList>
    </citation>
    <scope>NUCLEOTIDE SEQUENCE</scope>
    <source>
        <strain evidence="2">CBS 125086</strain>
    </source>
</reference>
<accession>A0AAD8PLM6</accession>
<proteinExistence type="predicted"/>
<dbReference type="GeneID" id="85446265"/>
<evidence type="ECO:0000313" key="2">
    <source>
        <dbReference type="EMBL" id="KAK1569665.1"/>
    </source>
</evidence>
<dbReference type="EMBL" id="JAHLJV010000126">
    <property type="protein sequence ID" value="KAK1569665.1"/>
    <property type="molecule type" value="Genomic_DNA"/>
</dbReference>
<evidence type="ECO:0000313" key="3">
    <source>
        <dbReference type="Proteomes" id="UP001230504"/>
    </source>
</evidence>
<organism evidence="2 3">
    <name type="scientific">Colletotrichum navitas</name>
    <dbReference type="NCBI Taxonomy" id="681940"/>
    <lineage>
        <taxon>Eukaryota</taxon>
        <taxon>Fungi</taxon>
        <taxon>Dikarya</taxon>
        <taxon>Ascomycota</taxon>
        <taxon>Pezizomycotina</taxon>
        <taxon>Sordariomycetes</taxon>
        <taxon>Hypocreomycetidae</taxon>
        <taxon>Glomerellales</taxon>
        <taxon>Glomerellaceae</taxon>
        <taxon>Colletotrichum</taxon>
        <taxon>Colletotrichum graminicola species complex</taxon>
    </lineage>
</organism>
<sequence>MLVNRSAVLGAAISCLALGVFGSPTPGRGSNSGSLQASGWLGGVDVNLACSIQKGDGWTSKKNGNGCNDWLCIKDGKTDSVNMNTACVGQYYLNQAYATCNGGVYDWACYL</sequence>
<protein>
    <submittedName>
        <fullName evidence="2">Uncharacterized protein</fullName>
    </submittedName>
</protein>
<feature type="chain" id="PRO_5042125666" evidence="1">
    <location>
        <begin position="23"/>
        <end position="111"/>
    </location>
</feature>
<keyword evidence="1" id="KW-0732">Signal</keyword>
<keyword evidence="3" id="KW-1185">Reference proteome</keyword>
<dbReference type="Proteomes" id="UP001230504">
    <property type="component" value="Unassembled WGS sequence"/>
</dbReference>